<name>A0A2K4ZF08_9FIRM</name>
<feature type="domain" description="HTH cro/C1-type" evidence="1">
    <location>
        <begin position="7"/>
        <end position="67"/>
    </location>
</feature>
<dbReference type="GO" id="GO:0003677">
    <property type="term" value="F:DNA binding"/>
    <property type="evidence" value="ECO:0007669"/>
    <property type="project" value="InterPro"/>
</dbReference>
<evidence type="ECO:0000259" key="1">
    <source>
        <dbReference type="Pfam" id="PF13443"/>
    </source>
</evidence>
<dbReference type="AlphaFoldDB" id="A0A2K4ZF08"/>
<accession>A0A2K4ZF08</accession>
<proteinExistence type="predicted"/>
<dbReference type="PANTHER" id="PTHR37301:SF1">
    <property type="entry name" value="DNA-BINDING PROTEIN"/>
    <property type="match status" value="1"/>
</dbReference>
<dbReference type="RefSeq" id="WP_103239159.1">
    <property type="nucleotide sequence ID" value="NZ_JANJZD010000007.1"/>
</dbReference>
<gene>
    <name evidence="2" type="ORF">AMURIS_01743</name>
</gene>
<dbReference type="EMBL" id="OFSM01000008">
    <property type="protein sequence ID" value="SOY29028.1"/>
    <property type="molecule type" value="Genomic_DNA"/>
</dbReference>
<sequence>MKVSYNRLWKLMIDKKMKNSELQKKAQISGNIITRLNKDEFVSMETIAKICDVLECGVDDILEFSKD</sequence>
<dbReference type="Gene3D" id="1.10.260.40">
    <property type="entry name" value="lambda repressor-like DNA-binding domains"/>
    <property type="match status" value="1"/>
</dbReference>
<dbReference type="InterPro" id="IPR010982">
    <property type="entry name" value="Lambda_DNA-bd_dom_sf"/>
</dbReference>
<dbReference type="Proteomes" id="UP000236311">
    <property type="component" value="Unassembled WGS sequence"/>
</dbReference>
<dbReference type="PANTHER" id="PTHR37301">
    <property type="entry name" value="DNA-BINDING PROTEIN-RELATED"/>
    <property type="match status" value="1"/>
</dbReference>
<keyword evidence="3" id="KW-1185">Reference proteome</keyword>
<dbReference type="InterPro" id="IPR001387">
    <property type="entry name" value="Cro/C1-type_HTH"/>
</dbReference>
<dbReference type="SUPFAM" id="SSF47413">
    <property type="entry name" value="lambda repressor-like DNA-binding domains"/>
    <property type="match status" value="1"/>
</dbReference>
<reference evidence="2 3" key="1">
    <citation type="submission" date="2018-01" db="EMBL/GenBank/DDBJ databases">
        <authorList>
            <person name="Gaut B.S."/>
            <person name="Morton B.R."/>
            <person name="Clegg M.T."/>
            <person name="Duvall M.R."/>
        </authorList>
    </citation>
    <scope>NUCLEOTIDE SEQUENCE [LARGE SCALE GENOMIC DNA]</scope>
    <source>
        <strain evidence="2">GP69</strain>
    </source>
</reference>
<evidence type="ECO:0000313" key="3">
    <source>
        <dbReference type="Proteomes" id="UP000236311"/>
    </source>
</evidence>
<dbReference type="OrthoDB" id="9804186at2"/>
<dbReference type="Pfam" id="PF13443">
    <property type="entry name" value="HTH_26"/>
    <property type="match status" value="1"/>
</dbReference>
<evidence type="ECO:0000313" key="2">
    <source>
        <dbReference type="EMBL" id="SOY29028.1"/>
    </source>
</evidence>
<protein>
    <recommendedName>
        <fullName evidence="1">HTH cro/C1-type domain-containing protein</fullName>
    </recommendedName>
</protein>
<organism evidence="2 3">
    <name type="scientific">Acetatifactor muris</name>
    <dbReference type="NCBI Taxonomy" id="879566"/>
    <lineage>
        <taxon>Bacteria</taxon>
        <taxon>Bacillati</taxon>
        <taxon>Bacillota</taxon>
        <taxon>Clostridia</taxon>
        <taxon>Lachnospirales</taxon>
        <taxon>Lachnospiraceae</taxon>
        <taxon>Acetatifactor</taxon>
    </lineage>
</organism>